<dbReference type="EMBL" id="LR586016">
    <property type="protein sequence ID" value="VIP03670.1"/>
    <property type="molecule type" value="Genomic_DNA"/>
</dbReference>
<evidence type="ECO:0000256" key="1">
    <source>
        <dbReference type="SAM" id="MobiDB-lite"/>
    </source>
</evidence>
<accession>A0A6C2YPW5</accession>
<sequence>MPPRPCLPKGKPNRISGFGDPALTRSFLSKLGTARQATPFGKIFSDRPATGAVSIAVVPQDG</sequence>
<gene>
    <name evidence="2" type="ORF">GMBLW1_02900</name>
</gene>
<dbReference type="InParanoid" id="A0A6C2YPW5"/>
<organism evidence="2">
    <name type="scientific">Tuwongella immobilis</name>
    <dbReference type="NCBI Taxonomy" id="692036"/>
    <lineage>
        <taxon>Bacteria</taxon>
        <taxon>Pseudomonadati</taxon>
        <taxon>Planctomycetota</taxon>
        <taxon>Planctomycetia</taxon>
        <taxon>Gemmatales</taxon>
        <taxon>Gemmataceae</taxon>
        <taxon>Tuwongella</taxon>
    </lineage>
</organism>
<proteinExistence type="predicted"/>
<name>A0A6C2YPW5_9BACT</name>
<dbReference type="AlphaFoldDB" id="A0A6C2YPW5"/>
<protein>
    <submittedName>
        <fullName evidence="2">Uncharacterized protein</fullName>
    </submittedName>
</protein>
<evidence type="ECO:0000313" key="3">
    <source>
        <dbReference type="Proteomes" id="UP000464378"/>
    </source>
</evidence>
<dbReference type="Proteomes" id="UP000464378">
    <property type="component" value="Chromosome"/>
</dbReference>
<evidence type="ECO:0000313" key="2">
    <source>
        <dbReference type="EMBL" id="VIP03670.1"/>
    </source>
</evidence>
<dbReference type="EMBL" id="LR593887">
    <property type="protein sequence ID" value="VTS04708.1"/>
    <property type="molecule type" value="Genomic_DNA"/>
</dbReference>
<feature type="region of interest" description="Disordered" evidence="1">
    <location>
        <begin position="1"/>
        <end position="20"/>
    </location>
</feature>
<keyword evidence="3" id="KW-1185">Reference proteome</keyword>
<dbReference type="KEGG" id="tim:GMBLW1_02900"/>
<reference evidence="2" key="1">
    <citation type="submission" date="2019-04" db="EMBL/GenBank/DDBJ databases">
        <authorList>
            <consortium name="Science for Life Laboratories"/>
        </authorList>
    </citation>
    <scope>NUCLEOTIDE SEQUENCE</scope>
    <source>
        <strain evidence="2">MBLW1</strain>
    </source>
</reference>